<evidence type="ECO:0000256" key="7">
    <source>
        <dbReference type="SAM" id="Phobius"/>
    </source>
</evidence>
<comment type="subcellular location">
    <subcellularLocation>
        <location evidence="1">Membrane</location>
        <topology evidence="1">Multi-pass membrane protein</topology>
    </subcellularLocation>
</comment>
<dbReference type="PANTHER" id="PTHR11360:SF224">
    <property type="entry name" value="MAJOR FACILITATOR SUPERFAMILY (MFS) PROFILE DOMAIN-CONTAINING PROTEIN-RELATED"/>
    <property type="match status" value="1"/>
</dbReference>
<evidence type="ECO:0000256" key="1">
    <source>
        <dbReference type="ARBA" id="ARBA00004141"/>
    </source>
</evidence>
<dbReference type="InterPro" id="IPR011701">
    <property type="entry name" value="MFS"/>
</dbReference>
<dbReference type="Pfam" id="PF07690">
    <property type="entry name" value="MFS_1"/>
    <property type="match status" value="1"/>
</dbReference>
<feature type="transmembrane region" description="Helical" evidence="7">
    <location>
        <begin position="432"/>
        <end position="451"/>
    </location>
</feature>
<dbReference type="EMBL" id="JARVKF010000001">
    <property type="protein sequence ID" value="KAK9426796.1"/>
    <property type="molecule type" value="Genomic_DNA"/>
</dbReference>
<reference evidence="9 10" key="1">
    <citation type="journal article" date="2024" name="J. Plant Pathol.">
        <title>Sequence and assembly of the genome of Seiridium unicorne, isolate CBS 538.82, causal agent of cypress canker disease.</title>
        <authorList>
            <person name="Scali E."/>
            <person name="Rocca G.D."/>
            <person name="Danti R."/>
            <person name="Garbelotto M."/>
            <person name="Barberini S."/>
            <person name="Baroncelli R."/>
            <person name="Emiliani G."/>
        </authorList>
    </citation>
    <scope>NUCLEOTIDE SEQUENCE [LARGE SCALE GENOMIC DNA]</scope>
    <source>
        <strain evidence="9 10">BM-138-508</strain>
    </source>
</reference>
<dbReference type="InterPro" id="IPR050327">
    <property type="entry name" value="Proton-linked_MCT"/>
</dbReference>
<dbReference type="Gene3D" id="1.20.1250.20">
    <property type="entry name" value="MFS general substrate transporter like domains"/>
    <property type="match status" value="2"/>
</dbReference>
<dbReference type="PANTHER" id="PTHR11360">
    <property type="entry name" value="MONOCARBOXYLATE TRANSPORTER"/>
    <property type="match status" value="1"/>
</dbReference>
<evidence type="ECO:0000259" key="8">
    <source>
        <dbReference type="PROSITE" id="PS50850"/>
    </source>
</evidence>
<comment type="similarity">
    <text evidence="2">Belongs to the major facilitator superfamily. Monocarboxylate porter (TC 2.A.1.13) family.</text>
</comment>
<feature type="transmembrane region" description="Helical" evidence="7">
    <location>
        <begin position="228"/>
        <end position="248"/>
    </location>
</feature>
<feature type="transmembrane region" description="Helical" evidence="7">
    <location>
        <begin position="164"/>
        <end position="184"/>
    </location>
</feature>
<feature type="transmembrane region" description="Helical" evidence="7">
    <location>
        <begin position="333"/>
        <end position="355"/>
    </location>
</feature>
<protein>
    <submittedName>
        <fullName evidence="9">Riboflavin transporter MCH5</fullName>
    </submittedName>
</protein>
<keyword evidence="6 7" id="KW-0472">Membrane</keyword>
<evidence type="ECO:0000313" key="9">
    <source>
        <dbReference type="EMBL" id="KAK9426796.1"/>
    </source>
</evidence>
<organism evidence="9 10">
    <name type="scientific">Seiridium unicorne</name>
    <dbReference type="NCBI Taxonomy" id="138068"/>
    <lineage>
        <taxon>Eukaryota</taxon>
        <taxon>Fungi</taxon>
        <taxon>Dikarya</taxon>
        <taxon>Ascomycota</taxon>
        <taxon>Pezizomycotina</taxon>
        <taxon>Sordariomycetes</taxon>
        <taxon>Xylariomycetidae</taxon>
        <taxon>Amphisphaeriales</taxon>
        <taxon>Sporocadaceae</taxon>
        <taxon>Seiridium</taxon>
    </lineage>
</organism>
<sequence length="459" mass="49587">MASGFMEDFDTSAPRFPWPGSNIKLDRYSESIFTVSSFYDFDSVYLDPILRRDEEKPFDEDFPDGGRKAWLSVAGASCCLFCSFGWINCVGIFQDYYQQNQLAAYSASQIAWIPSLQVFFLVFGGLIVGKMLDDYGPKLLLILGTFLHVFGLMLTSVVDSYVSILLSQAVLSSVGASFIFYPAFSCVSTWFLKKRGAAMGLVAIGSSIGGVIFPFILIKGIPTMGFPWAVRTCAFLILVLLVFACCTLRSRNPPRKRPFDLKALAKPLTEPSFVLLAAAVFFFYWGMFIPITYLVVEARAAGMSINMVDYLVPIMNGASILGRTVPNALADKVGHYNVMITMSTFTVILILAVWLPTSGGSASIAFAVFFGISSGSGVSLVPVLCAAVSPIEEIGTRSGTIFMFAAFAALSGSPIGGAIIAQSHGDFKYTKLFAGLACAIGAVLFVAARFAHGGWKAKL</sequence>
<dbReference type="InterPro" id="IPR020846">
    <property type="entry name" value="MFS_dom"/>
</dbReference>
<feature type="domain" description="Major facilitator superfamily (MFS) profile" evidence="8">
    <location>
        <begin position="272"/>
        <end position="459"/>
    </location>
</feature>
<feature type="transmembrane region" description="Helical" evidence="7">
    <location>
        <begin position="69"/>
        <end position="93"/>
    </location>
</feature>
<feature type="transmembrane region" description="Helical" evidence="7">
    <location>
        <begin position="301"/>
        <end position="321"/>
    </location>
</feature>
<evidence type="ECO:0000256" key="3">
    <source>
        <dbReference type="ARBA" id="ARBA00022448"/>
    </source>
</evidence>
<feature type="transmembrane region" description="Helical" evidence="7">
    <location>
        <begin position="361"/>
        <end position="388"/>
    </location>
</feature>
<evidence type="ECO:0000256" key="6">
    <source>
        <dbReference type="ARBA" id="ARBA00023136"/>
    </source>
</evidence>
<dbReference type="Proteomes" id="UP001408356">
    <property type="component" value="Unassembled WGS sequence"/>
</dbReference>
<evidence type="ECO:0000256" key="4">
    <source>
        <dbReference type="ARBA" id="ARBA00022692"/>
    </source>
</evidence>
<evidence type="ECO:0000256" key="5">
    <source>
        <dbReference type="ARBA" id="ARBA00022989"/>
    </source>
</evidence>
<keyword evidence="10" id="KW-1185">Reference proteome</keyword>
<feature type="transmembrane region" description="Helical" evidence="7">
    <location>
        <begin position="139"/>
        <end position="158"/>
    </location>
</feature>
<keyword evidence="5 7" id="KW-1133">Transmembrane helix</keyword>
<keyword evidence="4 7" id="KW-0812">Transmembrane</keyword>
<gene>
    <name evidence="9" type="ORF">SUNI508_00323</name>
</gene>
<evidence type="ECO:0000313" key="10">
    <source>
        <dbReference type="Proteomes" id="UP001408356"/>
    </source>
</evidence>
<dbReference type="PROSITE" id="PS50850">
    <property type="entry name" value="MFS"/>
    <property type="match status" value="1"/>
</dbReference>
<proteinExistence type="inferred from homology"/>
<accession>A0ABR2VJ40</accession>
<feature type="transmembrane region" description="Helical" evidence="7">
    <location>
        <begin position="196"/>
        <end position="216"/>
    </location>
</feature>
<feature type="transmembrane region" description="Helical" evidence="7">
    <location>
        <begin position="400"/>
        <end position="420"/>
    </location>
</feature>
<evidence type="ECO:0000256" key="2">
    <source>
        <dbReference type="ARBA" id="ARBA00006727"/>
    </source>
</evidence>
<keyword evidence="3" id="KW-0813">Transport</keyword>
<dbReference type="InterPro" id="IPR036259">
    <property type="entry name" value="MFS_trans_sf"/>
</dbReference>
<comment type="caution">
    <text evidence="9">The sequence shown here is derived from an EMBL/GenBank/DDBJ whole genome shotgun (WGS) entry which is preliminary data.</text>
</comment>
<feature type="transmembrane region" description="Helical" evidence="7">
    <location>
        <begin position="105"/>
        <end position="127"/>
    </location>
</feature>
<dbReference type="SUPFAM" id="SSF103473">
    <property type="entry name" value="MFS general substrate transporter"/>
    <property type="match status" value="1"/>
</dbReference>
<name>A0ABR2VJ40_9PEZI</name>
<dbReference type="CDD" id="cd17352">
    <property type="entry name" value="MFS_MCT_SLC16"/>
    <property type="match status" value="1"/>
</dbReference>
<feature type="transmembrane region" description="Helical" evidence="7">
    <location>
        <begin position="273"/>
        <end position="295"/>
    </location>
</feature>